<name>A0A9W7CVF0_9STRA</name>
<feature type="region of interest" description="Disordered" evidence="1">
    <location>
        <begin position="17"/>
        <end position="143"/>
    </location>
</feature>
<proteinExistence type="predicted"/>
<feature type="compositionally biased region" description="Polar residues" evidence="1">
    <location>
        <begin position="347"/>
        <end position="357"/>
    </location>
</feature>
<feature type="region of interest" description="Disordered" evidence="1">
    <location>
        <begin position="372"/>
        <end position="407"/>
    </location>
</feature>
<sequence length="407" mass="43156">MTPRECQVLWKFLAYGRAPPRTQQSELLPDSDEEEIHKTPGQINAELAAAERELRTGGEMAVKAEQQEQVTPGEPAAQEKEAHAAADGDKPLQDGDDTQKDQAESSAVEQGAVEQQSEPLVRLYPTYSLPTGAPDAWKRPFTPKDALPLTFVASRFLKRKANPPLTHSVFSHVAVATPSSTSAAADLKRKQALVATSAAAKKTKLDTPPVSTPPRVFTPSSTPPPAAQRARSELEFFELRLRKELAKSTPGSKFELSAADIQRRFGESSQEVRLQCKTLAAQDVERYNREVVRARIWQKAMGANGTKAQPTLASAPAAAAKPTPSPPAASTKPVSAVSAGMSAAGSRSTPPAKSSGPTAALLAHAAAVAAIAAKGTSNQTEISTTSVPKTVQGQKDEDTATTKSETK</sequence>
<dbReference type="AlphaFoldDB" id="A0A9W7CVF0"/>
<comment type="caution">
    <text evidence="2">The sequence shown here is derived from an EMBL/GenBank/DDBJ whole genome shotgun (WGS) entry which is preliminary data.</text>
</comment>
<keyword evidence="3" id="KW-1185">Reference proteome</keyword>
<feature type="compositionally biased region" description="Basic and acidic residues" evidence="1">
    <location>
        <begin position="77"/>
        <end position="103"/>
    </location>
</feature>
<feature type="region of interest" description="Disordered" evidence="1">
    <location>
        <begin position="204"/>
        <end position="229"/>
    </location>
</feature>
<protein>
    <submittedName>
        <fullName evidence="2">Unnamed protein product</fullName>
    </submittedName>
</protein>
<evidence type="ECO:0000313" key="2">
    <source>
        <dbReference type="EMBL" id="GMF44911.1"/>
    </source>
</evidence>
<evidence type="ECO:0000256" key="1">
    <source>
        <dbReference type="SAM" id="MobiDB-lite"/>
    </source>
</evidence>
<dbReference type="Proteomes" id="UP001165121">
    <property type="component" value="Unassembled WGS sequence"/>
</dbReference>
<dbReference type="EMBL" id="BSXT01001744">
    <property type="protein sequence ID" value="GMF44911.1"/>
    <property type="molecule type" value="Genomic_DNA"/>
</dbReference>
<gene>
    <name evidence="2" type="ORF">Pfra01_001587100</name>
</gene>
<feature type="compositionally biased region" description="Low complexity" evidence="1">
    <location>
        <begin position="313"/>
        <end position="346"/>
    </location>
</feature>
<accession>A0A9W7CVF0</accession>
<feature type="compositionally biased region" description="Polar residues" evidence="1">
    <location>
        <begin position="104"/>
        <end position="118"/>
    </location>
</feature>
<feature type="compositionally biased region" description="Basic and acidic residues" evidence="1">
    <location>
        <begin position="394"/>
        <end position="407"/>
    </location>
</feature>
<evidence type="ECO:0000313" key="3">
    <source>
        <dbReference type="Proteomes" id="UP001165121"/>
    </source>
</evidence>
<dbReference type="OrthoDB" id="78113at2759"/>
<reference evidence="2" key="1">
    <citation type="submission" date="2023-04" db="EMBL/GenBank/DDBJ databases">
        <title>Phytophthora fragariaefolia NBRC 109709.</title>
        <authorList>
            <person name="Ichikawa N."/>
            <person name="Sato H."/>
            <person name="Tonouchi N."/>
        </authorList>
    </citation>
    <scope>NUCLEOTIDE SEQUENCE</scope>
    <source>
        <strain evidence="2">NBRC 109709</strain>
    </source>
</reference>
<organism evidence="2 3">
    <name type="scientific">Phytophthora fragariaefolia</name>
    <dbReference type="NCBI Taxonomy" id="1490495"/>
    <lineage>
        <taxon>Eukaryota</taxon>
        <taxon>Sar</taxon>
        <taxon>Stramenopiles</taxon>
        <taxon>Oomycota</taxon>
        <taxon>Peronosporomycetes</taxon>
        <taxon>Peronosporales</taxon>
        <taxon>Peronosporaceae</taxon>
        <taxon>Phytophthora</taxon>
    </lineage>
</organism>
<feature type="compositionally biased region" description="Polar residues" evidence="1">
    <location>
        <begin position="375"/>
        <end position="393"/>
    </location>
</feature>
<feature type="region of interest" description="Disordered" evidence="1">
    <location>
        <begin position="303"/>
        <end position="358"/>
    </location>
</feature>